<gene>
    <name evidence="1" type="ORF">H8S09_01895</name>
</gene>
<evidence type="ECO:0000313" key="1">
    <source>
        <dbReference type="EMBL" id="MBC5661654.1"/>
    </source>
</evidence>
<comment type="caution">
    <text evidence="1">The sequence shown here is derived from an EMBL/GenBank/DDBJ whole genome shotgun (WGS) entry which is preliminary data.</text>
</comment>
<keyword evidence="2" id="KW-1185">Reference proteome</keyword>
<sequence length="157" mass="18014">MKVIFFDIDGVLNSNKFICNNPGETVDRKNVKNLADVVKATDAKLVAIFNWRKEVMKDPVCDERAQELILKLKEEGLVISDVTPPQEHISGKYEDYGRCFEVKDYVDQHDVDRLVILDDMDSDWDRVGLADYWINTENTVKGFSESDAREVINILNS</sequence>
<protein>
    <submittedName>
        <fullName evidence="1">Uncharacterized protein</fullName>
    </submittedName>
</protein>
<dbReference type="AlphaFoldDB" id="A0A8I0AMA9"/>
<name>A0A8I0AMA9_9FIRM</name>
<dbReference type="Pfam" id="PF18143">
    <property type="entry name" value="HAD_SAK_2"/>
    <property type="match status" value="1"/>
</dbReference>
<dbReference type="EMBL" id="JACOOX010000001">
    <property type="protein sequence ID" value="MBC5661654.1"/>
    <property type="molecule type" value="Genomic_DNA"/>
</dbReference>
<dbReference type="RefSeq" id="WP_021944443.1">
    <property type="nucleotide sequence ID" value="NZ_JACOOX010000001.1"/>
</dbReference>
<reference evidence="1 2" key="1">
    <citation type="submission" date="2020-08" db="EMBL/GenBank/DDBJ databases">
        <title>Genome public.</title>
        <authorList>
            <person name="Liu C."/>
            <person name="Sun Q."/>
        </authorList>
    </citation>
    <scope>NUCLEOTIDE SEQUENCE [LARGE SCALE GENOMIC DNA]</scope>
    <source>
        <strain evidence="1 2">NSJ-10</strain>
    </source>
</reference>
<dbReference type="Proteomes" id="UP000615234">
    <property type="component" value="Unassembled WGS sequence"/>
</dbReference>
<dbReference type="SUPFAM" id="SSF56784">
    <property type="entry name" value="HAD-like"/>
    <property type="match status" value="1"/>
</dbReference>
<proteinExistence type="predicted"/>
<evidence type="ECO:0000313" key="2">
    <source>
        <dbReference type="Proteomes" id="UP000615234"/>
    </source>
</evidence>
<dbReference type="InterPro" id="IPR036412">
    <property type="entry name" value="HAD-like_sf"/>
</dbReference>
<accession>A0A8I0AMA9</accession>
<organism evidence="1 2">
    <name type="scientific">Coprococcus hominis</name>
    <name type="common">ex Liu et al. 2022</name>
    <dbReference type="NCBI Taxonomy" id="2763039"/>
    <lineage>
        <taxon>Bacteria</taxon>
        <taxon>Bacillati</taxon>
        <taxon>Bacillota</taxon>
        <taxon>Clostridia</taxon>
        <taxon>Lachnospirales</taxon>
        <taxon>Lachnospiraceae</taxon>
        <taxon>Coprococcus</taxon>
    </lineage>
</organism>